<evidence type="ECO:0000313" key="3">
    <source>
        <dbReference type="Proteomes" id="UP001243009"/>
    </source>
</evidence>
<gene>
    <name evidence="2" type="ORF">Q7A36_35480</name>
</gene>
<organism evidence="2 3">
    <name type="scientific">Paracraurococcus lichenis</name>
    <dbReference type="NCBI Taxonomy" id="3064888"/>
    <lineage>
        <taxon>Bacteria</taxon>
        <taxon>Pseudomonadati</taxon>
        <taxon>Pseudomonadota</taxon>
        <taxon>Alphaproteobacteria</taxon>
        <taxon>Acetobacterales</taxon>
        <taxon>Roseomonadaceae</taxon>
        <taxon>Paracraurococcus</taxon>
    </lineage>
</organism>
<sequence length="130" mass="13770">MRWIVAAATALLVTAATAGHAEEPFARTFRPGAMAGRTAEAAAFCRERGGEAVLLGIDYLNSPEGAFHRARFACGPQSASEVPVTYLAEDSARLRTDIEQYCRARNASGAKFTAEPAASANVSKGSFRCE</sequence>
<keyword evidence="3" id="KW-1185">Reference proteome</keyword>
<name>A0ABT9EC33_9PROT</name>
<comment type="caution">
    <text evidence="2">The sequence shown here is derived from an EMBL/GenBank/DDBJ whole genome shotgun (WGS) entry which is preliminary data.</text>
</comment>
<proteinExistence type="predicted"/>
<evidence type="ECO:0000313" key="2">
    <source>
        <dbReference type="EMBL" id="MDO9713669.1"/>
    </source>
</evidence>
<accession>A0ABT9EC33</accession>
<evidence type="ECO:0000256" key="1">
    <source>
        <dbReference type="SAM" id="SignalP"/>
    </source>
</evidence>
<protein>
    <submittedName>
        <fullName evidence="2">Uncharacterized protein</fullName>
    </submittedName>
</protein>
<reference evidence="2 3" key="1">
    <citation type="submission" date="2023-08" db="EMBL/GenBank/DDBJ databases">
        <title>The draft genome sequence of Paracraurococcus sp. LOR1-02.</title>
        <authorList>
            <person name="Kingkaew E."/>
            <person name="Tanasupawat S."/>
        </authorList>
    </citation>
    <scope>NUCLEOTIDE SEQUENCE [LARGE SCALE GENOMIC DNA]</scope>
    <source>
        <strain evidence="2 3">LOR1-02</strain>
    </source>
</reference>
<keyword evidence="1" id="KW-0732">Signal</keyword>
<dbReference type="RefSeq" id="WP_305108525.1">
    <property type="nucleotide sequence ID" value="NZ_JAUTWS010000110.1"/>
</dbReference>
<dbReference type="EMBL" id="JAUTWS010000110">
    <property type="protein sequence ID" value="MDO9713669.1"/>
    <property type="molecule type" value="Genomic_DNA"/>
</dbReference>
<feature type="signal peptide" evidence="1">
    <location>
        <begin position="1"/>
        <end position="21"/>
    </location>
</feature>
<dbReference type="Proteomes" id="UP001243009">
    <property type="component" value="Unassembled WGS sequence"/>
</dbReference>
<feature type="chain" id="PRO_5046706112" evidence="1">
    <location>
        <begin position="22"/>
        <end position="130"/>
    </location>
</feature>